<evidence type="ECO:0000256" key="3">
    <source>
        <dbReference type="ARBA" id="ARBA00022692"/>
    </source>
</evidence>
<comment type="subcellular location">
    <subcellularLocation>
        <location evidence="1">Cell membrane</location>
        <topology evidence="1">Single-pass type II membrane protein</topology>
    </subcellularLocation>
</comment>
<feature type="domain" description="Ancillary SecYEG translocon subunit/Cell division coordinator CpoB TPR" evidence="10">
    <location>
        <begin position="15"/>
        <end position="213"/>
    </location>
</feature>
<dbReference type="PANTHER" id="PTHR38035:SF1">
    <property type="entry name" value="ANCILLARY SECYEG TRANSLOCON SUBUNIT"/>
    <property type="match status" value="1"/>
</dbReference>
<feature type="transmembrane region" description="Helical" evidence="9">
    <location>
        <begin position="25"/>
        <end position="42"/>
    </location>
</feature>
<evidence type="ECO:0000256" key="2">
    <source>
        <dbReference type="ARBA" id="ARBA00022475"/>
    </source>
</evidence>
<accession>A0A1H3BQC8</accession>
<dbReference type="Proteomes" id="UP000199675">
    <property type="component" value="Unassembled WGS sequence"/>
</dbReference>
<reference evidence="11 12" key="1">
    <citation type="submission" date="2016-10" db="EMBL/GenBank/DDBJ databases">
        <authorList>
            <person name="de Groot N.N."/>
        </authorList>
    </citation>
    <scope>NUCLEOTIDE SEQUENCE [LARGE SCALE GENOMIC DNA]</scope>
    <source>
        <strain evidence="11 12">CGMCC 1.7059</strain>
    </source>
</reference>
<keyword evidence="2" id="KW-1003">Cell membrane</keyword>
<evidence type="ECO:0000256" key="1">
    <source>
        <dbReference type="ARBA" id="ARBA00004401"/>
    </source>
</evidence>
<evidence type="ECO:0000313" key="12">
    <source>
        <dbReference type="Proteomes" id="UP000199675"/>
    </source>
</evidence>
<evidence type="ECO:0000256" key="6">
    <source>
        <dbReference type="ARBA" id="ARBA00023186"/>
    </source>
</evidence>
<keyword evidence="6" id="KW-0143">Chaperone</keyword>
<keyword evidence="3 9" id="KW-0812">Transmembrane</keyword>
<dbReference type="InterPro" id="IPR026039">
    <property type="entry name" value="YfgM"/>
</dbReference>
<evidence type="ECO:0000256" key="8">
    <source>
        <dbReference type="ARBA" id="ARBA00024235"/>
    </source>
</evidence>
<name>A0A1H3BQC8_9GAMM</name>
<dbReference type="PANTHER" id="PTHR38035">
    <property type="entry name" value="UPF0070 PROTEIN YFGM"/>
    <property type="match status" value="1"/>
</dbReference>
<dbReference type="STRING" id="488533.SAMN04487960_109118"/>
<comment type="similarity">
    <text evidence="7">Belongs to the YfgM family.</text>
</comment>
<dbReference type="Pfam" id="PF09976">
    <property type="entry name" value="TPR_21"/>
    <property type="match status" value="1"/>
</dbReference>
<dbReference type="RefSeq" id="WP_091816101.1">
    <property type="nucleotide sequence ID" value="NZ_FNNE01000009.1"/>
</dbReference>
<organism evidence="11 12">
    <name type="scientific">Marinobacter mobilis</name>
    <dbReference type="NCBI Taxonomy" id="488533"/>
    <lineage>
        <taxon>Bacteria</taxon>
        <taxon>Pseudomonadati</taxon>
        <taxon>Pseudomonadota</taxon>
        <taxon>Gammaproteobacteria</taxon>
        <taxon>Pseudomonadales</taxon>
        <taxon>Marinobacteraceae</taxon>
        <taxon>Marinobacter</taxon>
    </lineage>
</organism>
<protein>
    <recommendedName>
        <fullName evidence="8">Ancillary SecYEG translocon subunit</fullName>
    </recommendedName>
</protein>
<dbReference type="GO" id="GO:0044877">
    <property type="term" value="F:protein-containing complex binding"/>
    <property type="evidence" value="ECO:0007669"/>
    <property type="project" value="InterPro"/>
</dbReference>
<evidence type="ECO:0000259" key="10">
    <source>
        <dbReference type="Pfam" id="PF09976"/>
    </source>
</evidence>
<dbReference type="InterPro" id="IPR018704">
    <property type="entry name" value="SecYEG/CpoB_TPR"/>
</dbReference>
<evidence type="ECO:0000256" key="4">
    <source>
        <dbReference type="ARBA" id="ARBA00022989"/>
    </source>
</evidence>
<keyword evidence="4 9" id="KW-1133">Transmembrane helix</keyword>
<evidence type="ECO:0000256" key="7">
    <source>
        <dbReference type="ARBA" id="ARBA00024197"/>
    </source>
</evidence>
<dbReference type="GO" id="GO:0005886">
    <property type="term" value="C:plasma membrane"/>
    <property type="evidence" value="ECO:0007669"/>
    <property type="project" value="UniProtKB-SubCell"/>
</dbReference>
<evidence type="ECO:0000313" key="11">
    <source>
        <dbReference type="EMBL" id="SDX44005.1"/>
    </source>
</evidence>
<dbReference type="AlphaFoldDB" id="A0A1H3BQC8"/>
<keyword evidence="12" id="KW-1185">Reference proteome</keyword>
<keyword evidence="5 9" id="KW-0472">Membrane</keyword>
<gene>
    <name evidence="11" type="ORF">SAMN04487960_109118</name>
</gene>
<dbReference type="PIRSF" id="PIRSF006170">
    <property type="entry name" value="YfgM"/>
    <property type="match status" value="1"/>
</dbReference>
<dbReference type="SUPFAM" id="SSF48452">
    <property type="entry name" value="TPR-like"/>
    <property type="match status" value="1"/>
</dbReference>
<sequence>MAELRTEEEQIQAIKNWWKNNGSSLLIGIGAALAIVFGWQAWQKNQAEQRSAAAAEFASLLNAYSDPAAEGRADTVGYVADQLRSEFGDSAYAVYGSLMQAQVQLSEQDDAEGAIESLQWAHEHANDQKALELVIRSRLARAQMANGDLDAALATVRGAVEPGSFKGLLAELEGDILLAQGDRDGAAAAYLIAREESLGNRNGVLNLKLADLGIGEGS</sequence>
<evidence type="ECO:0000256" key="5">
    <source>
        <dbReference type="ARBA" id="ARBA00023136"/>
    </source>
</evidence>
<dbReference type="EMBL" id="FNNE01000009">
    <property type="protein sequence ID" value="SDX44005.1"/>
    <property type="molecule type" value="Genomic_DNA"/>
</dbReference>
<dbReference type="OrthoDB" id="9789675at2"/>
<evidence type="ECO:0000256" key="9">
    <source>
        <dbReference type="SAM" id="Phobius"/>
    </source>
</evidence>
<proteinExistence type="inferred from homology"/>
<dbReference type="InterPro" id="IPR011990">
    <property type="entry name" value="TPR-like_helical_dom_sf"/>
</dbReference>